<comment type="caution">
    <text evidence="2">The sequence shown here is derived from an EMBL/GenBank/DDBJ whole genome shotgun (WGS) entry which is preliminary data.</text>
</comment>
<feature type="chain" id="PRO_5026025996" evidence="1">
    <location>
        <begin position="26"/>
        <end position="110"/>
    </location>
</feature>
<gene>
    <name evidence="2" type="ORF">FWK35_00008809</name>
</gene>
<evidence type="ECO:0000313" key="3">
    <source>
        <dbReference type="Proteomes" id="UP000478052"/>
    </source>
</evidence>
<proteinExistence type="predicted"/>
<evidence type="ECO:0000256" key="1">
    <source>
        <dbReference type="SAM" id="SignalP"/>
    </source>
</evidence>
<evidence type="ECO:0000313" key="2">
    <source>
        <dbReference type="EMBL" id="KAF0762838.1"/>
    </source>
</evidence>
<dbReference type="Proteomes" id="UP000478052">
    <property type="component" value="Unassembled WGS sequence"/>
</dbReference>
<organism evidence="2 3">
    <name type="scientific">Aphis craccivora</name>
    <name type="common">Cowpea aphid</name>
    <dbReference type="NCBI Taxonomy" id="307492"/>
    <lineage>
        <taxon>Eukaryota</taxon>
        <taxon>Metazoa</taxon>
        <taxon>Ecdysozoa</taxon>
        <taxon>Arthropoda</taxon>
        <taxon>Hexapoda</taxon>
        <taxon>Insecta</taxon>
        <taxon>Pterygota</taxon>
        <taxon>Neoptera</taxon>
        <taxon>Paraneoptera</taxon>
        <taxon>Hemiptera</taxon>
        <taxon>Sternorrhyncha</taxon>
        <taxon>Aphidomorpha</taxon>
        <taxon>Aphidoidea</taxon>
        <taxon>Aphididae</taxon>
        <taxon>Aphidini</taxon>
        <taxon>Aphis</taxon>
        <taxon>Aphis</taxon>
    </lineage>
</organism>
<protein>
    <submittedName>
        <fullName evidence="2">Glutamate-gated chloride channel isoform X8</fullName>
    </submittedName>
</protein>
<dbReference type="OrthoDB" id="6624912at2759"/>
<dbReference type="EMBL" id="VUJU01002032">
    <property type="protein sequence ID" value="KAF0762838.1"/>
    <property type="molecule type" value="Genomic_DNA"/>
</dbReference>
<reference evidence="2 3" key="1">
    <citation type="submission" date="2019-08" db="EMBL/GenBank/DDBJ databases">
        <title>Whole genome of Aphis craccivora.</title>
        <authorList>
            <person name="Voronova N.V."/>
            <person name="Shulinski R.S."/>
            <person name="Bandarenka Y.V."/>
            <person name="Zhorov D.G."/>
            <person name="Warner D."/>
        </authorList>
    </citation>
    <scope>NUCLEOTIDE SEQUENCE [LARGE SCALE GENOMIC DNA]</scope>
    <source>
        <strain evidence="2">180601</strain>
        <tissue evidence="2">Whole Body</tissue>
    </source>
</reference>
<name>A0A6G0YY69_APHCR</name>
<keyword evidence="1" id="KW-0732">Signal</keyword>
<accession>A0A6G0YY69</accession>
<feature type="signal peptide" evidence="1">
    <location>
        <begin position="1"/>
        <end position="25"/>
    </location>
</feature>
<dbReference type="AlphaFoldDB" id="A0A6G0YY69"/>
<sequence length="110" mass="13700">MNYSTHNEIRVSIISVLLVLHQVWCDRYNIEDNHSRYRSYPRPSQPSPGGRRFGENYGWLYQREEGYWYHPESMWRWYPNNGWRQYSRRYNNNNYNDITITVEHVTRNRH</sequence>
<keyword evidence="3" id="KW-1185">Reference proteome</keyword>